<keyword evidence="3" id="KW-0315">Glutamine amidotransferase</keyword>
<evidence type="ECO:0000313" key="3">
    <source>
        <dbReference type="EMBL" id="MCM1983353.1"/>
    </source>
</evidence>
<sequence length="251" mass="28141">MKKEKGKTRRDLKILLLQVREDPETRAEEFQEFVLYGQLLAHQITVLDAFATPHFSADLLVGYDALFVGGSSDASVLKPEIYQFINPALALLAYAVEYAVPVFASCFGFQLLVVALGGTVIRDRPNMEMGVYPLFLTGAAKLDPLLQDLPQPFWAISGHQERASLLPPGLINLAYSERCPYHAIKVVGKPIYGFQFHPEVNPQDLRSRLERYCDRYLESAAQTQQILATLRETPEANQLIGKFVDRILLSS</sequence>
<evidence type="ECO:0000259" key="2">
    <source>
        <dbReference type="Pfam" id="PF00117"/>
    </source>
</evidence>
<gene>
    <name evidence="3" type="ORF">QQ91_0011050</name>
</gene>
<evidence type="ECO:0000256" key="1">
    <source>
        <dbReference type="SAM" id="Phobius"/>
    </source>
</evidence>
<dbReference type="InterPro" id="IPR017926">
    <property type="entry name" value="GATASE"/>
</dbReference>
<dbReference type="Gene3D" id="3.40.50.880">
    <property type="match status" value="1"/>
</dbReference>
<dbReference type="PROSITE" id="PS51273">
    <property type="entry name" value="GATASE_TYPE_1"/>
    <property type="match status" value="1"/>
</dbReference>
<dbReference type="EMBL" id="JTHE03000061">
    <property type="protein sequence ID" value="MCM1983353.1"/>
    <property type="molecule type" value="Genomic_DNA"/>
</dbReference>
<keyword evidence="1" id="KW-1133">Transmembrane helix</keyword>
<dbReference type="PANTHER" id="PTHR42695:SF5">
    <property type="entry name" value="GLUTAMINE AMIDOTRANSFERASE YLR126C-RELATED"/>
    <property type="match status" value="1"/>
</dbReference>
<proteinExistence type="predicted"/>
<organism evidence="3 4">
    <name type="scientific">Lyngbya confervoides BDU141951</name>
    <dbReference type="NCBI Taxonomy" id="1574623"/>
    <lineage>
        <taxon>Bacteria</taxon>
        <taxon>Bacillati</taxon>
        <taxon>Cyanobacteriota</taxon>
        <taxon>Cyanophyceae</taxon>
        <taxon>Oscillatoriophycideae</taxon>
        <taxon>Oscillatoriales</taxon>
        <taxon>Microcoleaceae</taxon>
        <taxon>Lyngbya</taxon>
    </lineage>
</organism>
<evidence type="ECO:0000313" key="4">
    <source>
        <dbReference type="Proteomes" id="UP000031561"/>
    </source>
</evidence>
<dbReference type="PANTHER" id="PTHR42695">
    <property type="entry name" value="GLUTAMINE AMIDOTRANSFERASE YLR126C-RELATED"/>
    <property type="match status" value="1"/>
</dbReference>
<dbReference type="InterPro" id="IPR029062">
    <property type="entry name" value="Class_I_gatase-like"/>
</dbReference>
<accession>A0ABD4T4J4</accession>
<dbReference type="CDD" id="cd01741">
    <property type="entry name" value="GATase1_1"/>
    <property type="match status" value="1"/>
</dbReference>
<dbReference type="SUPFAM" id="SSF52317">
    <property type="entry name" value="Class I glutamine amidotransferase-like"/>
    <property type="match status" value="1"/>
</dbReference>
<dbReference type="Proteomes" id="UP000031561">
    <property type="component" value="Unassembled WGS sequence"/>
</dbReference>
<comment type="caution">
    <text evidence="3">The sequence shown here is derived from an EMBL/GenBank/DDBJ whole genome shotgun (WGS) entry which is preliminary data.</text>
</comment>
<reference evidence="3 4" key="1">
    <citation type="journal article" date="2015" name="Genome Announc.">
        <title>Draft Genome Sequence of Filamentous Marine Cyanobacterium Lyngbya confervoides Strain BDU141951.</title>
        <authorList>
            <person name="Chandrababunaidu M.M."/>
            <person name="Sen D."/>
            <person name="Tripathy S."/>
        </authorList>
    </citation>
    <scope>NUCLEOTIDE SEQUENCE [LARGE SCALE GENOMIC DNA]</scope>
    <source>
        <strain evidence="3 4">BDU141951</strain>
    </source>
</reference>
<feature type="transmembrane region" description="Helical" evidence="1">
    <location>
        <begin position="102"/>
        <end position="121"/>
    </location>
</feature>
<dbReference type="RefSeq" id="WP_166275310.1">
    <property type="nucleotide sequence ID" value="NZ_JTHE03000061.1"/>
</dbReference>
<protein>
    <submittedName>
        <fullName evidence="3">Type 1 glutamine amidotransferase</fullName>
    </submittedName>
</protein>
<feature type="domain" description="Glutamine amidotransferase" evidence="2">
    <location>
        <begin position="85"/>
        <end position="206"/>
    </location>
</feature>
<name>A0ABD4T4J4_9CYAN</name>
<keyword evidence="1" id="KW-0812">Transmembrane</keyword>
<keyword evidence="1" id="KW-0472">Membrane</keyword>
<dbReference type="InterPro" id="IPR044992">
    <property type="entry name" value="ChyE-like"/>
</dbReference>
<dbReference type="AlphaFoldDB" id="A0ABD4T4J4"/>
<keyword evidence="4" id="KW-1185">Reference proteome</keyword>
<dbReference type="Pfam" id="PF00117">
    <property type="entry name" value="GATase"/>
    <property type="match status" value="1"/>
</dbReference>